<evidence type="ECO:0000256" key="5">
    <source>
        <dbReference type="ARBA" id="ARBA00022692"/>
    </source>
</evidence>
<dbReference type="EMBL" id="JAHBCL010000024">
    <property type="protein sequence ID" value="MBS7527693.1"/>
    <property type="molecule type" value="Genomic_DNA"/>
</dbReference>
<evidence type="ECO:0000256" key="8">
    <source>
        <dbReference type="RuleBase" id="RU363041"/>
    </source>
</evidence>
<keyword evidence="4 8" id="KW-1003">Cell membrane</keyword>
<feature type="transmembrane region" description="Helical" evidence="8">
    <location>
        <begin position="209"/>
        <end position="227"/>
    </location>
</feature>
<dbReference type="PANTHER" id="PTHR30269">
    <property type="entry name" value="TRANSMEMBRANE PROTEIN YFCA"/>
    <property type="match status" value="1"/>
</dbReference>
<keyword evidence="7 8" id="KW-0472">Membrane</keyword>
<keyword evidence="5 8" id="KW-0812">Transmembrane</keyword>
<reference evidence="9 10" key="1">
    <citation type="submission" date="2021-05" db="EMBL/GenBank/DDBJ databases">
        <title>Fusibacter ferrireducens sp. nov., an anaerobic, sulfur- and Fe-reducing bacterium isolated from the mangrove sediment.</title>
        <authorList>
            <person name="Qiu D."/>
        </authorList>
    </citation>
    <scope>NUCLEOTIDE SEQUENCE [LARGE SCALE GENOMIC DNA]</scope>
    <source>
        <strain evidence="9 10">DSM 12116</strain>
    </source>
</reference>
<dbReference type="Pfam" id="PF01925">
    <property type="entry name" value="TauE"/>
    <property type="match status" value="1"/>
</dbReference>
<keyword evidence="10" id="KW-1185">Reference proteome</keyword>
<evidence type="ECO:0000256" key="4">
    <source>
        <dbReference type="ARBA" id="ARBA00022475"/>
    </source>
</evidence>
<keyword evidence="6 8" id="KW-1133">Transmembrane helix</keyword>
<accession>A0ABS5PRA0</accession>
<protein>
    <recommendedName>
        <fullName evidence="8">Probable membrane transporter protein</fullName>
    </recommendedName>
</protein>
<keyword evidence="3" id="KW-0813">Transport</keyword>
<dbReference type="PANTHER" id="PTHR30269:SF0">
    <property type="entry name" value="MEMBRANE TRANSPORTER PROTEIN YFCA-RELATED"/>
    <property type="match status" value="1"/>
</dbReference>
<dbReference type="Proteomes" id="UP000746471">
    <property type="component" value="Unassembled WGS sequence"/>
</dbReference>
<evidence type="ECO:0000313" key="10">
    <source>
        <dbReference type="Proteomes" id="UP000746471"/>
    </source>
</evidence>
<name>A0ABS5PRA0_9FIRM</name>
<proteinExistence type="inferred from homology"/>
<evidence type="ECO:0000256" key="3">
    <source>
        <dbReference type="ARBA" id="ARBA00022448"/>
    </source>
</evidence>
<feature type="transmembrane region" description="Helical" evidence="8">
    <location>
        <begin position="120"/>
        <end position="148"/>
    </location>
</feature>
<gene>
    <name evidence="9" type="ORF">KHM83_13490</name>
</gene>
<evidence type="ECO:0000256" key="2">
    <source>
        <dbReference type="ARBA" id="ARBA00009142"/>
    </source>
</evidence>
<evidence type="ECO:0000313" key="9">
    <source>
        <dbReference type="EMBL" id="MBS7527693.1"/>
    </source>
</evidence>
<evidence type="ECO:0000256" key="1">
    <source>
        <dbReference type="ARBA" id="ARBA00004651"/>
    </source>
</evidence>
<evidence type="ECO:0000256" key="6">
    <source>
        <dbReference type="ARBA" id="ARBA00022989"/>
    </source>
</evidence>
<dbReference type="InterPro" id="IPR052017">
    <property type="entry name" value="TSUP"/>
</dbReference>
<comment type="subcellular location">
    <subcellularLocation>
        <location evidence="1 8">Cell membrane</location>
        <topology evidence="1 8">Multi-pass membrane protein</topology>
    </subcellularLocation>
</comment>
<feature type="transmembrane region" description="Helical" evidence="8">
    <location>
        <begin position="78"/>
        <end position="96"/>
    </location>
</feature>
<comment type="similarity">
    <text evidence="2 8">Belongs to the 4-toluene sulfonate uptake permease (TSUP) (TC 2.A.102) family.</text>
</comment>
<sequence>MVGGGGLISLPALIATGIPTHLALGTNKLASSTGALNSAYHYFKSGNLNKKILMTLLPFSFIGSVIGVNAVLSVNPDFLKVLIIFLVAIIGIYTLMNKNLGLEDYYVEPSNKQLWKGRGFAGLIGFYDGFFGPGTGSFLIFTLIHLFGFDFKKAAANAKVLNLASNLAAILLFLMNRQVAFKYGIPMAIAMMFGARVGTHLAVTRGSKFIKPIFVIVSFTLIAKMGYEML</sequence>
<dbReference type="InterPro" id="IPR002781">
    <property type="entry name" value="TM_pro_TauE-like"/>
</dbReference>
<feature type="transmembrane region" description="Helical" evidence="8">
    <location>
        <begin position="160"/>
        <end position="176"/>
    </location>
</feature>
<evidence type="ECO:0000256" key="7">
    <source>
        <dbReference type="ARBA" id="ARBA00023136"/>
    </source>
</evidence>
<feature type="transmembrane region" description="Helical" evidence="8">
    <location>
        <begin position="52"/>
        <end position="72"/>
    </location>
</feature>
<comment type="caution">
    <text evidence="9">The sequence shown here is derived from an EMBL/GenBank/DDBJ whole genome shotgun (WGS) entry which is preliminary data.</text>
</comment>
<organism evidence="9 10">
    <name type="scientific">Fusibacter paucivorans</name>
    <dbReference type="NCBI Taxonomy" id="76009"/>
    <lineage>
        <taxon>Bacteria</taxon>
        <taxon>Bacillati</taxon>
        <taxon>Bacillota</taxon>
        <taxon>Clostridia</taxon>
        <taxon>Eubacteriales</taxon>
        <taxon>Eubacteriales Family XII. Incertae Sedis</taxon>
        <taxon>Fusibacter</taxon>
    </lineage>
</organism>